<protein>
    <submittedName>
        <fullName evidence="2">Uncharacterized protein</fullName>
    </submittedName>
</protein>
<keyword evidence="3" id="KW-1185">Reference proteome</keyword>
<reference evidence="2 3" key="1">
    <citation type="submission" date="2024-02" db="EMBL/GenBank/DDBJ databases">
        <title>A draft genome for the cacao thread blight pathogen Marasmius crinis-equi.</title>
        <authorList>
            <person name="Cohen S.P."/>
            <person name="Baruah I.K."/>
            <person name="Amoako-Attah I."/>
            <person name="Bukari Y."/>
            <person name="Meinhardt L.W."/>
            <person name="Bailey B.A."/>
        </authorList>
    </citation>
    <scope>NUCLEOTIDE SEQUENCE [LARGE SCALE GENOMIC DNA]</scope>
    <source>
        <strain evidence="2 3">GH-76</strain>
    </source>
</reference>
<name>A0ABR3ESR4_9AGAR</name>
<evidence type="ECO:0000256" key="1">
    <source>
        <dbReference type="SAM" id="MobiDB-lite"/>
    </source>
</evidence>
<proteinExistence type="predicted"/>
<evidence type="ECO:0000313" key="2">
    <source>
        <dbReference type="EMBL" id="KAL0565929.1"/>
    </source>
</evidence>
<sequence>MNVAVENIPAPSASFNMQLSQSRISPIFLALISSISAPVSHVSNPWLSVTTSYYSQAHTTFVEFLVDYTLPPTVDVVPGVDFLEKCRSDMPALAAMYTDEGPDDRQFVGTRCNGSSLSSTVSSPGFGTALSPSFPSSLSWSGNAALPISTPSSVSRGGPDVVSTRSPTSGDAVGAVVSSEAVPARVHDIQLKHDNKTNSCVDDSPVALSPEQKTTITHILVLNHRMKAATLRGCAHVTKMWLQELQEGETRAQ</sequence>
<evidence type="ECO:0000313" key="3">
    <source>
        <dbReference type="Proteomes" id="UP001465976"/>
    </source>
</evidence>
<accession>A0ABR3ESR4</accession>
<gene>
    <name evidence="2" type="ORF">V5O48_016087</name>
</gene>
<feature type="region of interest" description="Disordered" evidence="1">
    <location>
        <begin position="151"/>
        <end position="172"/>
    </location>
</feature>
<dbReference type="EMBL" id="JBAHYK010002067">
    <property type="protein sequence ID" value="KAL0565929.1"/>
    <property type="molecule type" value="Genomic_DNA"/>
</dbReference>
<dbReference type="Proteomes" id="UP001465976">
    <property type="component" value="Unassembled WGS sequence"/>
</dbReference>
<organism evidence="2 3">
    <name type="scientific">Marasmius crinis-equi</name>
    <dbReference type="NCBI Taxonomy" id="585013"/>
    <lineage>
        <taxon>Eukaryota</taxon>
        <taxon>Fungi</taxon>
        <taxon>Dikarya</taxon>
        <taxon>Basidiomycota</taxon>
        <taxon>Agaricomycotina</taxon>
        <taxon>Agaricomycetes</taxon>
        <taxon>Agaricomycetidae</taxon>
        <taxon>Agaricales</taxon>
        <taxon>Marasmiineae</taxon>
        <taxon>Marasmiaceae</taxon>
        <taxon>Marasmius</taxon>
    </lineage>
</organism>
<comment type="caution">
    <text evidence="2">The sequence shown here is derived from an EMBL/GenBank/DDBJ whole genome shotgun (WGS) entry which is preliminary data.</text>
</comment>